<comment type="caution">
    <text evidence="6">The sequence shown here is derived from an EMBL/GenBank/DDBJ whole genome shotgun (WGS) entry which is preliminary data.</text>
</comment>
<keyword evidence="4" id="KW-0862">Zinc</keyword>
<gene>
    <name evidence="6" type="ORF">GCM10007049_33620</name>
</gene>
<reference evidence="6" key="1">
    <citation type="journal article" date="2014" name="Int. J. Syst. Evol. Microbiol.">
        <title>Complete genome sequence of Corynebacterium casei LMG S-19264T (=DSM 44701T), isolated from a smear-ripened cheese.</title>
        <authorList>
            <consortium name="US DOE Joint Genome Institute (JGI-PGF)"/>
            <person name="Walter F."/>
            <person name="Albersmeier A."/>
            <person name="Kalinowski J."/>
            <person name="Ruckert C."/>
        </authorList>
    </citation>
    <scope>NUCLEOTIDE SEQUENCE</scope>
    <source>
        <strain evidence="6">KCTC 12368</strain>
    </source>
</reference>
<comment type="cofactor">
    <cofactor evidence="1">
        <name>Zn(2+)</name>
        <dbReference type="ChEBI" id="CHEBI:29105"/>
    </cofactor>
</comment>
<dbReference type="PANTHER" id="PTHR35005">
    <property type="entry name" value="3-DEHYDRO-SCYLLO-INOSOSE HYDROLASE"/>
    <property type="match status" value="1"/>
</dbReference>
<organism evidence="6 7">
    <name type="scientific">Echinicola pacifica</name>
    <dbReference type="NCBI Taxonomy" id="346377"/>
    <lineage>
        <taxon>Bacteria</taxon>
        <taxon>Pseudomonadati</taxon>
        <taxon>Bacteroidota</taxon>
        <taxon>Cytophagia</taxon>
        <taxon>Cytophagales</taxon>
        <taxon>Cyclobacteriaceae</taxon>
        <taxon>Echinicola</taxon>
    </lineage>
</organism>
<dbReference type="AlphaFoldDB" id="A0A918QAF0"/>
<keyword evidence="3" id="KW-0378">Hydrolase</keyword>
<dbReference type="PANTHER" id="PTHR35005:SF1">
    <property type="entry name" value="2-AMINO-5-FORMYLAMINO-6-RIBOSYLAMINOPYRIMIDIN-4(3H)-ONE 5'-MONOPHOSPHATE DEFORMYLASE"/>
    <property type="match status" value="1"/>
</dbReference>
<dbReference type="EMBL" id="BMWX01000007">
    <property type="protein sequence ID" value="GGZ37672.1"/>
    <property type="molecule type" value="Genomic_DNA"/>
</dbReference>
<dbReference type="GO" id="GO:0016811">
    <property type="term" value="F:hydrolase activity, acting on carbon-nitrogen (but not peptide) bonds, in linear amides"/>
    <property type="evidence" value="ECO:0007669"/>
    <property type="project" value="TreeGrafter"/>
</dbReference>
<dbReference type="InterPro" id="IPR024087">
    <property type="entry name" value="Creatininase-like_sf"/>
</dbReference>
<evidence type="ECO:0000256" key="4">
    <source>
        <dbReference type="ARBA" id="ARBA00022833"/>
    </source>
</evidence>
<sequence>MISMKNYILNKTNWKSLQEEQFGIALLPWGATEPHNLHLPYGTDTLQSEKIAEMTAAKAYAEGTKVMVLPAIPLGVQNPGQVDYPFCLNTSPGTQLAILRDIMTSLDRQGIAKLVIINSHGGNDFKPLIRELQLQFETSFIGLIDWFRVMENKDYFDEPGDHAGEMETSIMQYFFPDDVLPLDQAGLGQTKAFGLKGLKDKLAWTPRNWQKVSADTGVGNPQRASAQKGERFLEALTDQMKAFLVELDQVAPQDIYSS</sequence>
<evidence type="ECO:0000256" key="1">
    <source>
        <dbReference type="ARBA" id="ARBA00001947"/>
    </source>
</evidence>
<evidence type="ECO:0000256" key="2">
    <source>
        <dbReference type="ARBA" id="ARBA00022723"/>
    </source>
</evidence>
<dbReference type="GO" id="GO:0046872">
    <property type="term" value="F:metal ion binding"/>
    <property type="evidence" value="ECO:0007669"/>
    <property type="project" value="UniProtKB-KW"/>
</dbReference>
<keyword evidence="2" id="KW-0479">Metal-binding</keyword>
<proteinExistence type="inferred from homology"/>
<evidence type="ECO:0000313" key="6">
    <source>
        <dbReference type="EMBL" id="GGZ37672.1"/>
    </source>
</evidence>
<dbReference type="SUPFAM" id="SSF102215">
    <property type="entry name" value="Creatininase"/>
    <property type="match status" value="1"/>
</dbReference>
<dbReference type="InterPro" id="IPR003785">
    <property type="entry name" value="Creatininase/forma_Hydrolase"/>
</dbReference>
<dbReference type="Pfam" id="PF02633">
    <property type="entry name" value="Creatininase"/>
    <property type="match status" value="1"/>
</dbReference>
<dbReference type="Gene3D" id="3.40.50.10310">
    <property type="entry name" value="Creatininase"/>
    <property type="match status" value="1"/>
</dbReference>
<reference evidence="6" key="2">
    <citation type="submission" date="2020-09" db="EMBL/GenBank/DDBJ databases">
        <authorList>
            <person name="Sun Q."/>
            <person name="Kim S."/>
        </authorList>
    </citation>
    <scope>NUCLEOTIDE SEQUENCE</scope>
    <source>
        <strain evidence="6">KCTC 12368</strain>
    </source>
</reference>
<name>A0A918QAF0_9BACT</name>
<accession>A0A918QAF0</accession>
<dbReference type="GO" id="GO:0009231">
    <property type="term" value="P:riboflavin biosynthetic process"/>
    <property type="evidence" value="ECO:0007669"/>
    <property type="project" value="TreeGrafter"/>
</dbReference>
<evidence type="ECO:0000313" key="7">
    <source>
        <dbReference type="Proteomes" id="UP000619457"/>
    </source>
</evidence>
<evidence type="ECO:0000256" key="3">
    <source>
        <dbReference type="ARBA" id="ARBA00022801"/>
    </source>
</evidence>
<evidence type="ECO:0000256" key="5">
    <source>
        <dbReference type="ARBA" id="ARBA00024029"/>
    </source>
</evidence>
<dbReference type="Proteomes" id="UP000619457">
    <property type="component" value="Unassembled WGS sequence"/>
</dbReference>
<keyword evidence="7" id="KW-1185">Reference proteome</keyword>
<protein>
    <submittedName>
        <fullName evidence="6">Amidase</fullName>
    </submittedName>
</protein>
<comment type="similarity">
    <text evidence="5">Belongs to the creatininase superfamily.</text>
</comment>